<reference evidence="1" key="1">
    <citation type="submission" date="2022-06" db="EMBL/GenBank/DDBJ databases">
        <authorList>
            <person name="Dietemann V."/>
            <person name="Ory F."/>
            <person name="Dainat B."/>
            <person name="Oberhansli S."/>
        </authorList>
    </citation>
    <scope>NUCLEOTIDE SEQUENCE</scope>
    <source>
        <strain evidence="1">Ena-SAMPLE-TAB-26-04-2022-14:26:32:270-5432</strain>
    </source>
</reference>
<comment type="caution">
    <text evidence="1">The sequence shown here is derived from an EMBL/GenBank/DDBJ whole genome shotgun (WGS) entry which is preliminary data.</text>
</comment>
<dbReference type="SUPFAM" id="SSF55486">
    <property type="entry name" value="Metalloproteases ('zincins'), catalytic domain"/>
    <property type="match status" value="1"/>
</dbReference>
<sequence>MMSIDASEFWLSAMLHEFGHAAYDKYIDPSLPFLLRKPAHTLTTEGIAMLFGRMTKQSEWIKRYIFANCPHAAFMQEEGSIERALRRDMLVSMRWYLVFTLFERERYEHAGSGKKLNERWWQLVQRIQHLQPRYFVEQFVRHSRARLS</sequence>
<protein>
    <recommendedName>
        <fullName evidence="3">Peptidase M3A/M3B catalytic domain-containing protein</fullName>
    </recommendedName>
</protein>
<name>A0ABM9G4F4_9BACL</name>
<organism evidence="1 2">
    <name type="scientific">Paenibacillus melissococcoides</name>
    <dbReference type="NCBI Taxonomy" id="2912268"/>
    <lineage>
        <taxon>Bacteria</taxon>
        <taxon>Bacillati</taxon>
        <taxon>Bacillota</taxon>
        <taxon>Bacilli</taxon>
        <taxon>Bacillales</taxon>
        <taxon>Paenibacillaceae</taxon>
        <taxon>Paenibacillus</taxon>
    </lineage>
</organism>
<evidence type="ECO:0000313" key="1">
    <source>
        <dbReference type="EMBL" id="CAH8246461.1"/>
    </source>
</evidence>
<evidence type="ECO:0000313" key="2">
    <source>
        <dbReference type="Proteomes" id="UP001154322"/>
    </source>
</evidence>
<proteinExistence type="predicted"/>
<accession>A0ABM9G4F4</accession>
<dbReference type="EMBL" id="CALYLO010000005">
    <property type="protein sequence ID" value="CAH8246461.1"/>
    <property type="molecule type" value="Genomic_DNA"/>
</dbReference>
<keyword evidence="2" id="KW-1185">Reference proteome</keyword>
<evidence type="ECO:0008006" key="3">
    <source>
        <dbReference type="Google" id="ProtNLM"/>
    </source>
</evidence>
<gene>
    <name evidence="1" type="ORF">WJ0W_003696</name>
</gene>
<dbReference type="Proteomes" id="UP001154322">
    <property type="component" value="Unassembled WGS sequence"/>
</dbReference>
<dbReference type="Gene3D" id="1.10.1370.30">
    <property type="match status" value="1"/>
</dbReference>